<sequence length="424" mass="50165">MIKDMILRQKYEKEKIVKGNYVERKERSTAKKWLESDLIKVITGPRRAGKSVFAFMLLKESPFMYFNFDDESIRLRNEFNTDELIKSLHEVYGQSKIVLFDEIQNLPQWELFVNRLQRQGYNLIITGSNSKLLSKELSTALTGRHIPIEILPFNFREFLSAKHFDFKEEFLQIPQKKGELLRLAEEYLLTGGFPEIVTKDLELKEYLRTLFDSIILKDVVQRYRVKYTSEISDIGTFLVNNFASLLSFRKIQNALSLRSITTTKKYINYLEESYIFFELSQFSTKAIERMKSPRKMYIVDNGYITAKSVRTSFDRGKLLENLVFIELVKQKKEPNSDFFYYKTRNGREVDFVIRENLHISELIQVSYDTSNIETTQREIKSLIEAREELNAQELEVITWDEEKEIEKNGKTITFKPILKWLLHS</sequence>
<organism evidence="4">
    <name type="scientific">uncultured spirochete</name>
    <dbReference type="NCBI Taxonomy" id="156406"/>
    <lineage>
        <taxon>Bacteria</taxon>
        <taxon>Pseudomonadati</taxon>
        <taxon>Spirochaetota</taxon>
        <taxon>Spirochaetia</taxon>
        <taxon>Spirochaetales</taxon>
        <taxon>environmental samples</taxon>
    </lineage>
</organism>
<feature type="domain" description="AAA" evidence="2">
    <location>
        <begin position="39"/>
        <end position="159"/>
    </location>
</feature>
<reference evidence="4" key="1">
    <citation type="submission" date="2017-02" db="EMBL/GenBank/DDBJ databases">
        <authorList>
            <person name="Regsiter A."/>
            <person name="William W."/>
        </authorList>
    </citation>
    <scope>NUCLEOTIDE SEQUENCE</scope>
    <source>
        <strain evidence="4">Bib</strain>
    </source>
</reference>
<keyword evidence="1" id="KW-0175">Coiled coil</keyword>
<dbReference type="InterPro" id="IPR025420">
    <property type="entry name" value="DUF4143"/>
</dbReference>
<dbReference type="PANTHER" id="PTHR33295">
    <property type="entry name" value="ATPASE"/>
    <property type="match status" value="1"/>
</dbReference>
<proteinExistence type="predicted"/>
<gene>
    <name evidence="4" type="ORF">SPIROBIBN47_180018</name>
</gene>
<dbReference type="PANTHER" id="PTHR33295:SF8">
    <property type="entry name" value="AAA+ ATPASE DOMAIN-CONTAINING PROTEIN"/>
    <property type="match status" value="1"/>
</dbReference>
<dbReference type="Pfam" id="PF13635">
    <property type="entry name" value="DUF4143"/>
    <property type="match status" value="1"/>
</dbReference>
<dbReference type="Gene3D" id="3.40.50.300">
    <property type="entry name" value="P-loop containing nucleotide triphosphate hydrolases"/>
    <property type="match status" value="1"/>
</dbReference>
<feature type="coiled-coil region" evidence="1">
    <location>
        <begin position="372"/>
        <end position="402"/>
    </location>
</feature>
<name>A0A3P3XHX9_9SPIR</name>
<evidence type="ECO:0008006" key="5">
    <source>
        <dbReference type="Google" id="ProtNLM"/>
    </source>
</evidence>
<evidence type="ECO:0000313" key="4">
    <source>
        <dbReference type="EMBL" id="SLM11148.1"/>
    </source>
</evidence>
<accession>A0A3P3XHX9</accession>
<feature type="domain" description="DUF4143" evidence="3">
    <location>
        <begin position="217"/>
        <end position="356"/>
    </location>
</feature>
<dbReference type="AlphaFoldDB" id="A0A3P3XHX9"/>
<dbReference type="InterPro" id="IPR041682">
    <property type="entry name" value="AAA_14"/>
</dbReference>
<evidence type="ECO:0000259" key="2">
    <source>
        <dbReference type="Pfam" id="PF13173"/>
    </source>
</evidence>
<dbReference type="Pfam" id="PF13173">
    <property type="entry name" value="AAA_14"/>
    <property type="match status" value="1"/>
</dbReference>
<protein>
    <recommendedName>
        <fullName evidence="5">ATPase</fullName>
    </recommendedName>
</protein>
<evidence type="ECO:0000256" key="1">
    <source>
        <dbReference type="SAM" id="Coils"/>
    </source>
</evidence>
<dbReference type="InterPro" id="IPR027417">
    <property type="entry name" value="P-loop_NTPase"/>
</dbReference>
<dbReference type="EMBL" id="FWDM01000010">
    <property type="protein sequence ID" value="SLM11148.1"/>
    <property type="molecule type" value="Genomic_DNA"/>
</dbReference>
<dbReference type="SUPFAM" id="SSF52540">
    <property type="entry name" value="P-loop containing nucleoside triphosphate hydrolases"/>
    <property type="match status" value="1"/>
</dbReference>
<evidence type="ECO:0000259" key="3">
    <source>
        <dbReference type="Pfam" id="PF13635"/>
    </source>
</evidence>